<evidence type="ECO:0000313" key="3">
    <source>
        <dbReference type="Proteomes" id="UP000054270"/>
    </source>
</evidence>
<dbReference type="OrthoDB" id="2640035at2759"/>
<sequence>MCAYGEPNLDFLWESIKLAEEGNESVWAEEQRRASDQQNNILVLAGLLLVTSAVFITTSPPDKSLLDHTRRGPYLLICGAFGILMGGIIVTSICILVSRKIRADHTENVFFASTLRVYCRLILLSYPSLSIGVAVLLLAFGNALYVPSTP</sequence>
<reference evidence="3" key="1">
    <citation type="submission" date="2014-04" db="EMBL/GenBank/DDBJ databases">
        <title>Evolutionary Origins and Diversification of the Mycorrhizal Mutualists.</title>
        <authorList>
            <consortium name="DOE Joint Genome Institute"/>
            <consortium name="Mycorrhizal Genomics Consortium"/>
            <person name="Kohler A."/>
            <person name="Kuo A."/>
            <person name="Nagy L.G."/>
            <person name="Floudas D."/>
            <person name="Copeland A."/>
            <person name="Barry K.W."/>
            <person name="Cichocki N."/>
            <person name="Veneault-Fourrey C."/>
            <person name="LaButti K."/>
            <person name="Lindquist E.A."/>
            <person name="Lipzen A."/>
            <person name="Lundell T."/>
            <person name="Morin E."/>
            <person name="Murat C."/>
            <person name="Riley R."/>
            <person name="Ohm R."/>
            <person name="Sun H."/>
            <person name="Tunlid A."/>
            <person name="Henrissat B."/>
            <person name="Grigoriev I.V."/>
            <person name="Hibbett D.S."/>
            <person name="Martin F."/>
        </authorList>
    </citation>
    <scope>NUCLEOTIDE SEQUENCE [LARGE SCALE GENOMIC DNA]</scope>
    <source>
        <strain evidence="3">FD-334 SS-4</strain>
    </source>
</reference>
<dbReference type="Proteomes" id="UP000054270">
    <property type="component" value="Unassembled WGS sequence"/>
</dbReference>
<dbReference type="EMBL" id="KN817538">
    <property type="protein sequence ID" value="KJA24256.1"/>
    <property type="molecule type" value="Genomic_DNA"/>
</dbReference>
<name>A0A0D2P6J5_HYPSF</name>
<evidence type="ECO:0000313" key="2">
    <source>
        <dbReference type="EMBL" id="KJA24256.1"/>
    </source>
</evidence>
<gene>
    <name evidence="2" type="ORF">HYPSUDRAFT_136479</name>
</gene>
<keyword evidence="1" id="KW-0812">Transmembrane</keyword>
<keyword evidence="1" id="KW-1133">Transmembrane helix</keyword>
<proteinExistence type="predicted"/>
<keyword evidence="3" id="KW-1185">Reference proteome</keyword>
<accession>A0A0D2P6J5</accession>
<dbReference type="OMA" id="TENVFFA"/>
<feature type="transmembrane region" description="Helical" evidence="1">
    <location>
        <begin position="117"/>
        <end position="140"/>
    </location>
</feature>
<dbReference type="AlphaFoldDB" id="A0A0D2P6J5"/>
<evidence type="ECO:0000256" key="1">
    <source>
        <dbReference type="SAM" id="Phobius"/>
    </source>
</evidence>
<organism evidence="2 3">
    <name type="scientific">Hypholoma sublateritium (strain FD-334 SS-4)</name>
    <dbReference type="NCBI Taxonomy" id="945553"/>
    <lineage>
        <taxon>Eukaryota</taxon>
        <taxon>Fungi</taxon>
        <taxon>Dikarya</taxon>
        <taxon>Basidiomycota</taxon>
        <taxon>Agaricomycotina</taxon>
        <taxon>Agaricomycetes</taxon>
        <taxon>Agaricomycetidae</taxon>
        <taxon>Agaricales</taxon>
        <taxon>Agaricineae</taxon>
        <taxon>Strophariaceae</taxon>
        <taxon>Hypholoma</taxon>
    </lineage>
</organism>
<feature type="transmembrane region" description="Helical" evidence="1">
    <location>
        <begin position="41"/>
        <end position="59"/>
    </location>
</feature>
<feature type="transmembrane region" description="Helical" evidence="1">
    <location>
        <begin position="74"/>
        <end position="97"/>
    </location>
</feature>
<keyword evidence="1" id="KW-0472">Membrane</keyword>
<protein>
    <submittedName>
        <fullName evidence="2">Uncharacterized protein</fullName>
    </submittedName>
</protein>